<dbReference type="EMBL" id="JBHUOV010000002">
    <property type="protein sequence ID" value="MFD2823510.1"/>
    <property type="molecule type" value="Genomic_DNA"/>
</dbReference>
<dbReference type="Proteomes" id="UP001597533">
    <property type="component" value="Unassembled WGS sequence"/>
</dbReference>
<sequence>MADQVLHITNGSSLTHYLNELDFKGDFLTWHEMLCEGPTVKHINSDDFISVRKAFLNQFYDVEIDEYEYKTELHKLDATEKYSEIILWFEYDLFCHINMVAVISLLNEKKITLPISLVCSGRIPGEINLKGLSELTPEQIDEHYKNRIKLTTKDIDIATSVWQIYCGKDHNLLKPFITKKSSYEYLGCCLKAHLRRFPDYKSGLSVIEHNILNLLNKYEVNSKHHLLGYALNYQGYYGFGDIQLMRMIDKLSIFYTEENNQVKLNRKGHDVLLKHHNFASEINDAMIFGGLNRLDYQFNKKENKLIKTILHAN</sequence>
<evidence type="ECO:0000313" key="2">
    <source>
        <dbReference type="Proteomes" id="UP001597533"/>
    </source>
</evidence>
<accession>A0ABW5WQR1</accession>
<name>A0ABW5WQR1_9FLAO</name>
<evidence type="ECO:0000313" key="1">
    <source>
        <dbReference type="EMBL" id="MFD2823510.1"/>
    </source>
</evidence>
<dbReference type="RefSeq" id="WP_183487490.1">
    <property type="nucleotide sequence ID" value="NZ_JBHUOV010000002.1"/>
</dbReference>
<organism evidence="1 2">
    <name type="scientific">Lacinutrix iliipiscaria</name>
    <dbReference type="NCBI Taxonomy" id="1230532"/>
    <lineage>
        <taxon>Bacteria</taxon>
        <taxon>Pseudomonadati</taxon>
        <taxon>Bacteroidota</taxon>
        <taxon>Flavobacteriia</taxon>
        <taxon>Flavobacteriales</taxon>
        <taxon>Flavobacteriaceae</taxon>
        <taxon>Lacinutrix</taxon>
    </lineage>
</organism>
<gene>
    <name evidence="1" type="ORF">ACFS5M_07510</name>
</gene>
<keyword evidence="2" id="KW-1185">Reference proteome</keyword>
<proteinExistence type="predicted"/>
<protein>
    <submittedName>
        <fullName evidence="1">DUF1835 domain-containing protein</fullName>
    </submittedName>
</protein>
<comment type="caution">
    <text evidence="1">The sequence shown here is derived from an EMBL/GenBank/DDBJ whole genome shotgun (WGS) entry which is preliminary data.</text>
</comment>
<reference evidence="2" key="1">
    <citation type="journal article" date="2019" name="Int. J. Syst. Evol. Microbiol.">
        <title>The Global Catalogue of Microorganisms (GCM) 10K type strain sequencing project: providing services to taxonomists for standard genome sequencing and annotation.</title>
        <authorList>
            <consortium name="The Broad Institute Genomics Platform"/>
            <consortium name="The Broad Institute Genome Sequencing Center for Infectious Disease"/>
            <person name="Wu L."/>
            <person name="Ma J."/>
        </authorList>
    </citation>
    <scope>NUCLEOTIDE SEQUENCE [LARGE SCALE GENOMIC DNA]</scope>
    <source>
        <strain evidence="2">KCTC 32141</strain>
    </source>
</reference>